<gene>
    <name evidence="1" type="ORF">H1R13_27325</name>
</gene>
<protein>
    <submittedName>
        <fullName evidence="1">Uncharacterized protein</fullName>
    </submittedName>
</protein>
<evidence type="ECO:0000313" key="1">
    <source>
        <dbReference type="EMBL" id="MBC2868544.1"/>
    </source>
</evidence>
<dbReference type="AlphaFoldDB" id="A0A7X1I4C2"/>
<dbReference type="EMBL" id="JACMHY010000013">
    <property type="protein sequence ID" value="MBC2868544.1"/>
    <property type="molecule type" value="Genomic_DNA"/>
</dbReference>
<keyword evidence="2" id="KW-1185">Reference proteome</keyword>
<organism evidence="1 2">
    <name type="scientific">Streptomyces mexicanus</name>
    <dbReference type="NCBI Taxonomy" id="178566"/>
    <lineage>
        <taxon>Bacteria</taxon>
        <taxon>Bacillati</taxon>
        <taxon>Actinomycetota</taxon>
        <taxon>Actinomycetes</taxon>
        <taxon>Kitasatosporales</taxon>
        <taxon>Streptomycetaceae</taxon>
        <taxon>Streptomyces</taxon>
    </lineage>
</organism>
<sequence>MTNVIPEDERAAALRSQAEALRAVKAAADERDRIIADAQAAVEHAAVQAARLGASRNRIREEAGVSPRTLYDWLAKAGLPVRPKRPKGAKGEAPR</sequence>
<proteinExistence type="predicted"/>
<dbReference type="Proteomes" id="UP000517694">
    <property type="component" value="Unassembled WGS sequence"/>
</dbReference>
<dbReference type="OrthoDB" id="4337955at2"/>
<name>A0A7X1I4C2_9ACTN</name>
<reference evidence="1 2" key="1">
    <citation type="submission" date="2020-08" db="EMBL/GenBank/DDBJ databases">
        <title>Whole-Genome Sequence of French Clinical Streptomyces mexicanus Strain Q0842.</title>
        <authorList>
            <person name="Boxberger M."/>
            <person name="La Scola B."/>
        </authorList>
    </citation>
    <scope>NUCLEOTIDE SEQUENCE [LARGE SCALE GENOMIC DNA]</scope>
    <source>
        <strain evidence="1 2">Marseille-Q0842</strain>
    </source>
</reference>
<evidence type="ECO:0000313" key="2">
    <source>
        <dbReference type="Proteomes" id="UP000517694"/>
    </source>
</evidence>
<comment type="caution">
    <text evidence="1">The sequence shown here is derived from an EMBL/GenBank/DDBJ whole genome shotgun (WGS) entry which is preliminary data.</text>
</comment>
<dbReference type="RefSeq" id="WP_159662456.1">
    <property type="nucleotide sequence ID" value="NZ_JACMHY010000013.1"/>
</dbReference>
<accession>A0A7X1I4C2</accession>